<gene>
    <name evidence="1" type="ORF">PAXRUDRAFT_830804</name>
</gene>
<dbReference type="EMBL" id="KN825381">
    <property type="protein sequence ID" value="KIK91501.1"/>
    <property type="molecule type" value="Genomic_DNA"/>
</dbReference>
<dbReference type="InParanoid" id="A0A0D0DT00"/>
<name>A0A0D0DT00_9AGAM</name>
<reference evidence="2" key="2">
    <citation type="submission" date="2015-01" db="EMBL/GenBank/DDBJ databases">
        <title>Evolutionary Origins and Diversification of the Mycorrhizal Mutualists.</title>
        <authorList>
            <consortium name="DOE Joint Genome Institute"/>
            <consortium name="Mycorrhizal Genomics Consortium"/>
            <person name="Kohler A."/>
            <person name="Kuo A."/>
            <person name="Nagy L.G."/>
            <person name="Floudas D."/>
            <person name="Copeland A."/>
            <person name="Barry K.W."/>
            <person name="Cichocki N."/>
            <person name="Veneault-Fourrey C."/>
            <person name="LaButti K."/>
            <person name="Lindquist E.A."/>
            <person name="Lipzen A."/>
            <person name="Lundell T."/>
            <person name="Morin E."/>
            <person name="Murat C."/>
            <person name="Riley R."/>
            <person name="Ohm R."/>
            <person name="Sun H."/>
            <person name="Tunlid A."/>
            <person name="Henrissat B."/>
            <person name="Grigoriev I.V."/>
            <person name="Hibbett D.S."/>
            <person name="Martin F."/>
        </authorList>
    </citation>
    <scope>NUCLEOTIDE SEQUENCE [LARGE SCALE GENOMIC DNA]</scope>
    <source>
        <strain evidence="2">Ve08.2h10</strain>
    </source>
</reference>
<protein>
    <submittedName>
        <fullName evidence="1">Uncharacterized protein</fullName>
    </submittedName>
</protein>
<evidence type="ECO:0000313" key="2">
    <source>
        <dbReference type="Proteomes" id="UP000054538"/>
    </source>
</evidence>
<organism evidence="1 2">
    <name type="scientific">Paxillus rubicundulus Ve08.2h10</name>
    <dbReference type="NCBI Taxonomy" id="930991"/>
    <lineage>
        <taxon>Eukaryota</taxon>
        <taxon>Fungi</taxon>
        <taxon>Dikarya</taxon>
        <taxon>Basidiomycota</taxon>
        <taxon>Agaricomycotina</taxon>
        <taxon>Agaricomycetes</taxon>
        <taxon>Agaricomycetidae</taxon>
        <taxon>Boletales</taxon>
        <taxon>Paxilineae</taxon>
        <taxon>Paxillaceae</taxon>
        <taxon>Paxillus</taxon>
    </lineage>
</organism>
<dbReference type="AlphaFoldDB" id="A0A0D0DT00"/>
<sequence>MAKVENSQLTNLIAYRIEQGLKRVMDSRVFKTARRTWAKRLDELCRRGCHWEYPAPGTSNGDSSIPI</sequence>
<accession>A0A0D0DT00</accession>
<evidence type="ECO:0000313" key="1">
    <source>
        <dbReference type="EMBL" id="KIK91501.1"/>
    </source>
</evidence>
<keyword evidence="2" id="KW-1185">Reference proteome</keyword>
<proteinExistence type="predicted"/>
<reference evidence="1 2" key="1">
    <citation type="submission" date="2014-04" db="EMBL/GenBank/DDBJ databases">
        <authorList>
            <consortium name="DOE Joint Genome Institute"/>
            <person name="Kuo A."/>
            <person name="Kohler A."/>
            <person name="Jargeat P."/>
            <person name="Nagy L.G."/>
            <person name="Floudas D."/>
            <person name="Copeland A."/>
            <person name="Barry K.W."/>
            <person name="Cichocki N."/>
            <person name="Veneault-Fourrey C."/>
            <person name="LaButti K."/>
            <person name="Lindquist E.A."/>
            <person name="Lipzen A."/>
            <person name="Lundell T."/>
            <person name="Morin E."/>
            <person name="Murat C."/>
            <person name="Sun H."/>
            <person name="Tunlid A."/>
            <person name="Henrissat B."/>
            <person name="Grigoriev I.V."/>
            <person name="Hibbett D.S."/>
            <person name="Martin F."/>
            <person name="Nordberg H.P."/>
            <person name="Cantor M.N."/>
            <person name="Hua S.X."/>
        </authorList>
    </citation>
    <scope>NUCLEOTIDE SEQUENCE [LARGE SCALE GENOMIC DNA]</scope>
    <source>
        <strain evidence="1 2">Ve08.2h10</strain>
    </source>
</reference>
<feature type="non-terminal residue" evidence="1">
    <location>
        <position position="1"/>
    </location>
</feature>
<dbReference type="Proteomes" id="UP000054538">
    <property type="component" value="Unassembled WGS sequence"/>
</dbReference>
<dbReference type="HOGENOM" id="CLU_2819569_0_0_1"/>